<dbReference type="PANTHER" id="PTHR22604:SF105">
    <property type="entry name" value="TRANS-1,2-DIHYDROBENZENE-1,2-DIOL DEHYDROGENASE"/>
    <property type="match status" value="1"/>
</dbReference>
<evidence type="ECO:0000313" key="4">
    <source>
        <dbReference type="Proteomes" id="UP001252243"/>
    </source>
</evidence>
<proteinExistence type="predicted"/>
<evidence type="ECO:0000256" key="2">
    <source>
        <dbReference type="SAM" id="MobiDB-lite"/>
    </source>
</evidence>
<organism evidence="3 4">
    <name type="scientific">Arthrobacter ginsengisoli</name>
    <dbReference type="NCBI Taxonomy" id="1356565"/>
    <lineage>
        <taxon>Bacteria</taxon>
        <taxon>Bacillati</taxon>
        <taxon>Actinomycetota</taxon>
        <taxon>Actinomycetes</taxon>
        <taxon>Micrococcales</taxon>
        <taxon>Micrococcaceae</taxon>
        <taxon>Arthrobacter</taxon>
    </lineage>
</organism>
<dbReference type="RefSeq" id="WP_310061680.1">
    <property type="nucleotide sequence ID" value="NZ_JAVDVQ010000031.1"/>
</dbReference>
<dbReference type="InterPro" id="IPR036291">
    <property type="entry name" value="NAD(P)-bd_dom_sf"/>
</dbReference>
<reference evidence="3 4" key="1">
    <citation type="submission" date="2023-07" db="EMBL/GenBank/DDBJ databases">
        <title>Sorghum-associated microbial communities from plants grown in Nebraska, USA.</title>
        <authorList>
            <person name="Schachtman D."/>
        </authorList>
    </citation>
    <scope>NUCLEOTIDE SEQUENCE [LARGE SCALE GENOMIC DNA]</scope>
    <source>
        <strain evidence="3 4">BE167</strain>
    </source>
</reference>
<protein>
    <submittedName>
        <fullName evidence="3">Dehydrogenase</fullName>
    </submittedName>
</protein>
<keyword evidence="1" id="KW-0560">Oxidoreductase</keyword>
<dbReference type="SUPFAM" id="SSF55347">
    <property type="entry name" value="Glyceraldehyde-3-phosphate dehydrogenase-like, C-terminal domain"/>
    <property type="match status" value="1"/>
</dbReference>
<dbReference type="PANTHER" id="PTHR22604">
    <property type="entry name" value="OXIDOREDUCTASES"/>
    <property type="match status" value="1"/>
</dbReference>
<accession>A0ABU1UHU3</accession>
<comment type="caution">
    <text evidence="3">The sequence shown here is derived from an EMBL/GenBank/DDBJ whole genome shotgun (WGS) entry which is preliminary data.</text>
</comment>
<gene>
    <name evidence="3" type="ORF">J2X01_004083</name>
</gene>
<dbReference type="SUPFAM" id="SSF51735">
    <property type="entry name" value="NAD(P)-binding Rossmann-fold domains"/>
    <property type="match status" value="1"/>
</dbReference>
<dbReference type="Gene3D" id="3.40.50.720">
    <property type="entry name" value="NAD(P)-binding Rossmann-like Domain"/>
    <property type="match status" value="1"/>
</dbReference>
<keyword evidence="4" id="KW-1185">Reference proteome</keyword>
<feature type="region of interest" description="Disordered" evidence="2">
    <location>
        <begin position="1"/>
        <end position="26"/>
    </location>
</feature>
<sequence length="105" mass="11122">MRSYAGASGHRPRRAQDDSGVAGNGEVVGIASRSGEKAREYANKYGVPQSFGSYEALLAAEVLGQLTFVHVAHSFDAGGGDNIRWYSGLGGGALFDTRSRFLIRA</sequence>
<dbReference type="EMBL" id="JAVDVQ010000031">
    <property type="protein sequence ID" value="MDR7084766.1"/>
    <property type="molecule type" value="Genomic_DNA"/>
</dbReference>
<dbReference type="InterPro" id="IPR050984">
    <property type="entry name" value="Gfo/Idh/MocA_domain"/>
</dbReference>
<evidence type="ECO:0000313" key="3">
    <source>
        <dbReference type="EMBL" id="MDR7084766.1"/>
    </source>
</evidence>
<evidence type="ECO:0000256" key="1">
    <source>
        <dbReference type="ARBA" id="ARBA00023002"/>
    </source>
</evidence>
<dbReference type="Proteomes" id="UP001252243">
    <property type="component" value="Unassembled WGS sequence"/>
</dbReference>
<name>A0ABU1UHU3_9MICC</name>